<dbReference type="EMBL" id="RSCL01000013">
    <property type="protein sequence ID" value="RUT03541.1"/>
    <property type="molecule type" value="Genomic_DNA"/>
</dbReference>
<proteinExistence type="predicted"/>
<dbReference type="Proteomes" id="UP000271624">
    <property type="component" value="Unassembled WGS sequence"/>
</dbReference>
<reference evidence="1" key="1">
    <citation type="submission" date="2018-12" db="EMBL/GenBank/DDBJ databases">
        <authorList>
            <person name="Will S."/>
            <person name="Neumann-Schaal M."/>
            <person name="Henke P."/>
        </authorList>
    </citation>
    <scope>NUCLEOTIDE SEQUENCE</scope>
    <source>
        <strain evidence="1">PCC 7102</strain>
    </source>
</reference>
<reference evidence="1" key="2">
    <citation type="journal article" date="2019" name="Genome Biol. Evol.">
        <title>Day and night: Metabolic profiles and evolutionary relationships of six axenic non-marine cyanobacteria.</title>
        <authorList>
            <person name="Will S.E."/>
            <person name="Henke P."/>
            <person name="Boedeker C."/>
            <person name="Huang S."/>
            <person name="Brinkmann H."/>
            <person name="Rohde M."/>
            <person name="Jarek M."/>
            <person name="Friedl T."/>
            <person name="Seufert S."/>
            <person name="Schumacher M."/>
            <person name="Overmann J."/>
            <person name="Neumann-Schaal M."/>
            <person name="Petersen J."/>
        </authorList>
    </citation>
    <scope>NUCLEOTIDE SEQUENCE [LARGE SCALE GENOMIC DNA]</scope>
    <source>
        <strain evidence="1">PCC 7102</strain>
    </source>
</reference>
<sequence>MEDLKAPASNSYRESLIYSLKDLEDAGDYIGVMLELDEDGYNPNILRSALEKVVEARKQLGDYSLLAQQHHKKLDKILAQTGGEEILTLIEFLDALGYRIAIVAKH</sequence>
<organism evidence="1 2">
    <name type="scientific">Dulcicalothrix desertica PCC 7102</name>
    <dbReference type="NCBI Taxonomy" id="232991"/>
    <lineage>
        <taxon>Bacteria</taxon>
        <taxon>Bacillati</taxon>
        <taxon>Cyanobacteriota</taxon>
        <taxon>Cyanophyceae</taxon>
        <taxon>Nostocales</taxon>
        <taxon>Calotrichaceae</taxon>
        <taxon>Dulcicalothrix</taxon>
    </lineage>
</organism>
<name>A0A3S1B2K3_9CYAN</name>
<keyword evidence="2" id="KW-1185">Reference proteome</keyword>
<protein>
    <submittedName>
        <fullName evidence="1">Uncharacterized protein</fullName>
    </submittedName>
</protein>
<dbReference type="OrthoDB" id="517060at2"/>
<comment type="caution">
    <text evidence="1">The sequence shown here is derived from an EMBL/GenBank/DDBJ whole genome shotgun (WGS) entry which is preliminary data.</text>
</comment>
<dbReference type="AlphaFoldDB" id="A0A3S1B2K3"/>
<gene>
    <name evidence="1" type="ORF">DSM106972_051800</name>
</gene>
<evidence type="ECO:0000313" key="2">
    <source>
        <dbReference type="Proteomes" id="UP000271624"/>
    </source>
</evidence>
<accession>A0A3S1B2K3</accession>
<evidence type="ECO:0000313" key="1">
    <source>
        <dbReference type="EMBL" id="RUT03541.1"/>
    </source>
</evidence>